<dbReference type="AlphaFoldDB" id="A0A8J4SLG2"/>
<dbReference type="EC" id="3.5.2.2" evidence="4"/>
<organism evidence="6 7">
    <name type="scientific">Paragonimus heterotremus</name>
    <dbReference type="NCBI Taxonomy" id="100268"/>
    <lineage>
        <taxon>Eukaryota</taxon>
        <taxon>Metazoa</taxon>
        <taxon>Spiralia</taxon>
        <taxon>Lophotrochozoa</taxon>
        <taxon>Platyhelminthes</taxon>
        <taxon>Trematoda</taxon>
        <taxon>Digenea</taxon>
        <taxon>Plagiorchiida</taxon>
        <taxon>Troglotremata</taxon>
        <taxon>Troglotrematidae</taxon>
        <taxon>Paragonimus</taxon>
    </lineage>
</organism>
<comment type="catalytic activity">
    <reaction evidence="3">
        <text>5,6-dihydrouracil + H2O = 3-(carbamoylamino)propanoate + H(+)</text>
        <dbReference type="Rhea" id="RHEA:16121"/>
        <dbReference type="ChEBI" id="CHEBI:11892"/>
        <dbReference type="ChEBI" id="CHEBI:15377"/>
        <dbReference type="ChEBI" id="CHEBI:15378"/>
        <dbReference type="ChEBI" id="CHEBI:15901"/>
        <dbReference type="EC" id="3.5.2.2"/>
    </reaction>
</comment>
<comment type="cofactor">
    <cofactor evidence="1">
        <name>Zn(2+)</name>
        <dbReference type="ChEBI" id="CHEBI:29105"/>
    </cofactor>
</comment>
<dbReference type="Proteomes" id="UP000748531">
    <property type="component" value="Unassembled WGS sequence"/>
</dbReference>
<dbReference type="OrthoDB" id="10258955at2759"/>
<protein>
    <recommendedName>
        <fullName evidence="4">dihydropyrimidinase</fullName>
        <ecNumber evidence="4">3.5.2.2</ecNumber>
    </recommendedName>
</protein>
<dbReference type="GO" id="GO:0006208">
    <property type="term" value="P:pyrimidine nucleobase catabolic process"/>
    <property type="evidence" value="ECO:0007669"/>
    <property type="project" value="TreeGrafter"/>
</dbReference>
<dbReference type="Pfam" id="PF01979">
    <property type="entry name" value="Amidohydro_1"/>
    <property type="match status" value="1"/>
</dbReference>
<dbReference type="Gene3D" id="3.20.20.140">
    <property type="entry name" value="Metal-dependent hydrolases"/>
    <property type="match status" value="1"/>
</dbReference>
<evidence type="ECO:0000313" key="6">
    <source>
        <dbReference type="EMBL" id="KAF5396722.1"/>
    </source>
</evidence>
<dbReference type="InterPro" id="IPR006680">
    <property type="entry name" value="Amidohydro-rel"/>
</dbReference>
<dbReference type="FunFam" id="3.20.20.140:FF:000174">
    <property type="entry name" value="Dihydropyrimidinase-related protein 2"/>
    <property type="match status" value="1"/>
</dbReference>
<feature type="non-terminal residue" evidence="6">
    <location>
        <position position="1"/>
    </location>
</feature>
<evidence type="ECO:0000256" key="2">
    <source>
        <dbReference type="ARBA" id="ARBA00008829"/>
    </source>
</evidence>
<gene>
    <name evidence="6" type="ORF">PHET_10061</name>
</gene>
<accession>A0A8J4SLG2</accession>
<comment type="caution">
    <text evidence="6">The sequence shown here is derived from an EMBL/GenBank/DDBJ whole genome shotgun (WGS) entry which is preliminary data.</text>
</comment>
<dbReference type="PANTHER" id="PTHR11647:SF1">
    <property type="entry name" value="COLLAPSIN RESPONSE MEDIATOR PROTEIN"/>
    <property type="match status" value="1"/>
</dbReference>
<reference evidence="6" key="1">
    <citation type="submission" date="2019-05" db="EMBL/GenBank/DDBJ databases">
        <title>Annotation for the trematode Paragonimus heterotremus.</title>
        <authorList>
            <person name="Choi Y.-J."/>
        </authorList>
    </citation>
    <scope>NUCLEOTIDE SEQUENCE</scope>
    <source>
        <strain evidence="6">LC</strain>
    </source>
</reference>
<keyword evidence="7" id="KW-1185">Reference proteome</keyword>
<dbReference type="PANTHER" id="PTHR11647">
    <property type="entry name" value="HYDRANTOINASE/DIHYDROPYRIMIDINASE FAMILY MEMBER"/>
    <property type="match status" value="1"/>
</dbReference>
<dbReference type="EMBL" id="LUCH01007489">
    <property type="protein sequence ID" value="KAF5396722.1"/>
    <property type="molecule type" value="Genomic_DNA"/>
</dbReference>
<sequence>MNDTKIQVGLKKLPIHLQSSQTRLLIKGGKVINDDRAFIGDIYIEDGVIKQVGLHLTIPGGVRVIDATGKLVLPGGVDTHTHMQMPFMGCCTSDDFYTGTRAAVAGGTTTIIDFVAPPRGSSLLKMYDQYREWADAKVCCDYALHVIVPHFNEKVADEMEILVKAKGINSFKVFFAYADSLMLEDDEAFDVFKRCKELGALAMVHAENGKLIKILQDELYTSGIHGPVGHLYSRPEAVSDCSCESMTAILWGCLTACFII</sequence>
<proteinExistence type="inferred from homology"/>
<dbReference type="InterPro" id="IPR011059">
    <property type="entry name" value="Metal-dep_hydrolase_composite"/>
</dbReference>
<dbReference type="GO" id="GO:0004157">
    <property type="term" value="F:dihydropyrimidinase activity"/>
    <property type="evidence" value="ECO:0007669"/>
    <property type="project" value="UniProtKB-EC"/>
</dbReference>
<dbReference type="InterPro" id="IPR032466">
    <property type="entry name" value="Metal_Hydrolase"/>
</dbReference>
<evidence type="ECO:0000313" key="7">
    <source>
        <dbReference type="Proteomes" id="UP000748531"/>
    </source>
</evidence>
<evidence type="ECO:0000259" key="5">
    <source>
        <dbReference type="Pfam" id="PF01979"/>
    </source>
</evidence>
<evidence type="ECO:0000256" key="3">
    <source>
        <dbReference type="ARBA" id="ARBA00036696"/>
    </source>
</evidence>
<evidence type="ECO:0000256" key="1">
    <source>
        <dbReference type="ARBA" id="ARBA00001947"/>
    </source>
</evidence>
<name>A0A8J4SLG2_9TREM</name>
<dbReference type="GO" id="GO:0005829">
    <property type="term" value="C:cytosol"/>
    <property type="evidence" value="ECO:0007669"/>
    <property type="project" value="TreeGrafter"/>
</dbReference>
<dbReference type="InterPro" id="IPR050378">
    <property type="entry name" value="Metallo-dep_Hydrolases_sf"/>
</dbReference>
<evidence type="ECO:0000256" key="4">
    <source>
        <dbReference type="ARBA" id="ARBA00039113"/>
    </source>
</evidence>
<dbReference type="SUPFAM" id="SSF51556">
    <property type="entry name" value="Metallo-dependent hydrolases"/>
    <property type="match status" value="1"/>
</dbReference>
<dbReference type="SUPFAM" id="SSF51338">
    <property type="entry name" value="Composite domain of metallo-dependent hydrolases"/>
    <property type="match status" value="1"/>
</dbReference>
<comment type="similarity">
    <text evidence="2">Belongs to the metallo-dependent hydrolases superfamily. Hydantoinase/dihydropyrimidinase family.</text>
</comment>
<feature type="domain" description="Amidohydrolase-related" evidence="5">
    <location>
        <begin position="71"/>
        <end position="213"/>
    </location>
</feature>